<feature type="domain" description="Serine hydroxymethyltransferase-like" evidence="10">
    <location>
        <begin position="174"/>
        <end position="446"/>
    </location>
</feature>
<dbReference type="PANTHER" id="PTHR11680:SF35">
    <property type="entry name" value="SERINE HYDROXYMETHYLTRANSFERASE 1"/>
    <property type="match status" value="1"/>
</dbReference>
<dbReference type="InterPro" id="IPR015422">
    <property type="entry name" value="PyrdxlP-dep_Trfase_small"/>
</dbReference>
<sequence length="511" mass="56165">MSTNPVTSYLMTTPPEKVDTTLLAYLCNLTEVAKPAPEIACSIVKELENQRNRIRLIASENYCSMAVQLATGNLLTDKYAEGYPGHRFYAGNENVDAVESLAAEEARKLFGAEYANVQPHCGADANLLAYWAILSTRIEKPSLEKFQAASGGKGTNLYKLTDDQWKELKAAFGNQRLLGLDYYSGGHLTHGYRYNLSGRMFDIYGYSVSKETGLLDYDEIEKQTLAVRPLILLAGYSAYPRKINFRRMREIADKVGAVLMVDMAHFAGLVAGKVFTGEYDPVPWAHIVTTTTHKTLRGPRAGMILAKAEFAEALEHGCPLTMGGPLPHIIAAKAVALREAATPEFRDYSRRIVENCRALAAACIQNGFEVPTGGTDNHLMLINVHKLGLTGRQAESALHECRITLNRNSLPFDPNGPWYTAGLRMGTAAVTTLGMGGAEMEEIAAIMTLVLKGTVPAPSEKDPSVKSRVKYLIDPAVKARALDRVQKLQERFPVYPQLDLAMLKKAFVDKT</sequence>
<evidence type="ECO:0000256" key="4">
    <source>
        <dbReference type="ARBA" id="ARBA00022563"/>
    </source>
</evidence>
<dbReference type="UniPathway" id="UPA00193"/>
<dbReference type="AlphaFoldDB" id="A0A806K1W8"/>
<dbReference type="EMBL" id="JQ844262">
    <property type="protein sequence ID" value="AGS53942.1"/>
    <property type="molecule type" value="Genomic_DNA"/>
</dbReference>
<dbReference type="GO" id="GO:0005829">
    <property type="term" value="C:cytosol"/>
    <property type="evidence" value="ECO:0007669"/>
    <property type="project" value="TreeGrafter"/>
</dbReference>
<dbReference type="GO" id="GO:0019264">
    <property type="term" value="P:glycine biosynthetic process from serine"/>
    <property type="evidence" value="ECO:0007669"/>
    <property type="project" value="UniProtKB-UniRule"/>
</dbReference>
<evidence type="ECO:0000313" key="11">
    <source>
        <dbReference type="EMBL" id="AGS53942.1"/>
    </source>
</evidence>
<keyword evidence="3 8" id="KW-0963">Cytoplasm</keyword>
<feature type="binding site" evidence="8">
    <location>
        <begin position="186"/>
        <end position="188"/>
    </location>
    <ligand>
        <name>(6S)-5,6,7,8-tetrahydrofolate</name>
        <dbReference type="ChEBI" id="CHEBI:57453"/>
    </ligand>
</feature>
<evidence type="ECO:0000256" key="1">
    <source>
        <dbReference type="ARBA" id="ARBA00001933"/>
    </source>
</evidence>
<proteinExistence type="inferred from homology"/>
<evidence type="ECO:0000256" key="8">
    <source>
        <dbReference type="HAMAP-Rule" id="MF_00051"/>
    </source>
</evidence>
<dbReference type="Gene3D" id="3.40.640.10">
    <property type="entry name" value="Type I PLP-dependent aspartate aminotransferase-like (Major domain)"/>
    <property type="match status" value="1"/>
</dbReference>
<dbReference type="PROSITE" id="PS00096">
    <property type="entry name" value="SHMT"/>
    <property type="match status" value="1"/>
</dbReference>
<feature type="modified residue" description="N6-(pyridoxal phosphate)lysine" evidence="8 9">
    <location>
        <position position="294"/>
    </location>
</feature>
<comment type="subunit">
    <text evidence="8">Homodimer.</text>
</comment>
<dbReference type="EC" id="2.1.2.1" evidence="8"/>
<dbReference type="InterPro" id="IPR039429">
    <property type="entry name" value="SHMT-like_dom"/>
</dbReference>
<comment type="function">
    <text evidence="8">Catalyzes the reversible interconversion of serine and glycine with tetrahydrofolate (THF) serving as the one-carbon carrier. This reaction serves as the major source of one-carbon groups required for the biosynthesis of purines, thymidylate, methionine, and other important biomolecules. Also exhibits THF-independent aldolase activity toward beta-hydroxyamino acids, producing glycine and aldehydes, via a retro-aldol mechanism.</text>
</comment>
<feature type="binding site" evidence="8">
    <location>
        <position position="309"/>
    </location>
    <ligand>
        <name>(6S)-5,6,7,8-tetrahydrofolate</name>
        <dbReference type="ChEBI" id="CHEBI:57453"/>
    </ligand>
</feature>
<keyword evidence="6 8" id="KW-0808">Transferase</keyword>
<dbReference type="FunFam" id="3.40.640.10:FF:000060">
    <property type="entry name" value="Serine hydroxymethyltransferase"/>
    <property type="match status" value="1"/>
</dbReference>
<comment type="catalytic activity">
    <reaction evidence="8">
        <text>(6R)-5,10-methylene-5,6,7,8-tetrahydrofolate + glycine + H2O = (6S)-5,6,7,8-tetrahydrofolate + L-serine</text>
        <dbReference type="Rhea" id="RHEA:15481"/>
        <dbReference type="ChEBI" id="CHEBI:15377"/>
        <dbReference type="ChEBI" id="CHEBI:15636"/>
        <dbReference type="ChEBI" id="CHEBI:33384"/>
        <dbReference type="ChEBI" id="CHEBI:57305"/>
        <dbReference type="ChEBI" id="CHEBI:57453"/>
        <dbReference type="EC" id="2.1.2.1"/>
    </reaction>
</comment>
<dbReference type="InterPro" id="IPR049943">
    <property type="entry name" value="Ser_HO-MeTrfase-like"/>
</dbReference>
<evidence type="ECO:0000256" key="2">
    <source>
        <dbReference type="ARBA" id="ARBA00006376"/>
    </source>
</evidence>
<comment type="subcellular location">
    <subcellularLocation>
        <location evidence="8">Cytoplasm</location>
    </subcellularLocation>
</comment>
<keyword evidence="11" id="KW-0489">Methyltransferase</keyword>
<dbReference type="GO" id="GO:0030170">
    <property type="term" value="F:pyridoxal phosphate binding"/>
    <property type="evidence" value="ECO:0007669"/>
    <property type="project" value="UniProtKB-UniRule"/>
</dbReference>
<dbReference type="InterPro" id="IPR019798">
    <property type="entry name" value="Ser_HO-MeTrfase_PLP_BS"/>
</dbReference>
<name>A0A806K1W8_9BACT</name>
<comment type="caution">
    <text evidence="8">Lacks conserved residue(s) required for the propagation of feature annotation.</text>
</comment>
<dbReference type="InterPro" id="IPR001085">
    <property type="entry name" value="Ser_HO-MeTrfase"/>
</dbReference>
<dbReference type="CDD" id="cd00378">
    <property type="entry name" value="SHMT"/>
    <property type="match status" value="1"/>
</dbReference>
<dbReference type="UniPathway" id="UPA00288">
    <property type="reaction ID" value="UER01023"/>
</dbReference>
<evidence type="ECO:0000256" key="6">
    <source>
        <dbReference type="ARBA" id="ARBA00022679"/>
    </source>
</evidence>
<dbReference type="GO" id="GO:0008168">
    <property type="term" value="F:methyltransferase activity"/>
    <property type="evidence" value="ECO:0007669"/>
    <property type="project" value="UniProtKB-KW"/>
</dbReference>
<dbReference type="Pfam" id="PF00464">
    <property type="entry name" value="SHMT"/>
    <property type="match status" value="2"/>
</dbReference>
<organism evidence="11">
    <name type="scientific">uncultured bacterium contig00109</name>
    <dbReference type="NCBI Taxonomy" id="1181574"/>
    <lineage>
        <taxon>Bacteria</taxon>
        <taxon>environmental samples</taxon>
    </lineage>
</organism>
<comment type="pathway">
    <text evidence="8">Amino-acid biosynthesis; glycine biosynthesis; glycine from L-serine: step 1/1.</text>
</comment>
<gene>
    <name evidence="8" type="primary">glyA</name>
</gene>
<dbReference type="NCBIfam" id="NF010094">
    <property type="entry name" value="PRK13580.1"/>
    <property type="match status" value="1"/>
</dbReference>
<comment type="cofactor">
    <cofactor evidence="1 8 9">
        <name>pyridoxal 5'-phosphate</name>
        <dbReference type="ChEBI" id="CHEBI:597326"/>
    </cofactor>
</comment>
<dbReference type="GO" id="GO:0004372">
    <property type="term" value="F:glycine hydroxymethyltransferase activity"/>
    <property type="evidence" value="ECO:0007669"/>
    <property type="project" value="UniProtKB-UniRule"/>
</dbReference>
<evidence type="ECO:0000256" key="7">
    <source>
        <dbReference type="ARBA" id="ARBA00022898"/>
    </source>
</evidence>
<dbReference type="PANTHER" id="PTHR11680">
    <property type="entry name" value="SERINE HYDROXYMETHYLTRANSFERASE"/>
    <property type="match status" value="1"/>
</dbReference>
<keyword evidence="5 8" id="KW-0028">Amino-acid biosynthesis</keyword>
<dbReference type="SUPFAM" id="SSF53383">
    <property type="entry name" value="PLP-dependent transferases"/>
    <property type="match status" value="1"/>
</dbReference>
<evidence type="ECO:0000256" key="5">
    <source>
        <dbReference type="ARBA" id="ARBA00022605"/>
    </source>
</evidence>
<dbReference type="Gene3D" id="3.90.1150.10">
    <property type="entry name" value="Aspartate Aminotransferase, domain 1"/>
    <property type="match status" value="1"/>
</dbReference>
<comment type="similarity">
    <text evidence="2 8">Belongs to the SHMT family.</text>
</comment>
<comment type="pathway">
    <text evidence="8">One-carbon metabolism; tetrahydrofolate interconversion.</text>
</comment>
<reference evidence="11" key="1">
    <citation type="submission" date="2012-03" db="EMBL/GenBank/DDBJ databases">
        <title>Functional metagenomics reveals considerable lignocellulase gene clusters in the gut microbiome of a wood-feeding higher termite.</title>
        <authorList>
            <person name="Liu N."/>
        </authorList>
    </citation>
    <scope>NUCLEOTIDE SEQUENCE</scope>
</reference>
<dbReference type="InterPro" id="IPR015424">
    <property type="entry name" value="PyrdxlP-dep_Trfase"/>
</dbReference>
<dbReference type="GO" id="GO:0035999">
    <property type="term" value="P:tetrahydrofolate interconversion"/>
    <property type="evidence" value="ECO:0007669"/>
    <property type="project" value="UniProtKB-UniRule"/>
</dbReference>
<keyword evidence="7 8" id="KW-0663">Pyridoxal phosphate</keyword>
<feature type="domain" description="Serine hydroxymethyltransferase-like" evidence="10">
    <location>
        <begin position="36"/>
        <end position="136"/>
    </location>
</feature>
<evidence type="ECO:0000256" key="9">
    <source>
        <dbReference type="PIRSR" id="PIRSR000412-50"/>
    </source>
</evidence>
<dbReference type="NCBIfam" id="NF000586">
    <property type="entry name" value="PRK00011.1"/>
    <property type="match status" value="1"/>
</dbReference>
<feature type="site" description="Plays an important role in substrate specificity" evidence="8">
    <location>
        <position position="293"/>
    </location>
</feature>
<dbReference type="PIRSF" id="PIRSF000412">
    <property type="entry name" value="SHMT"/>
    <property type="match status" value="1"/>
</dbReference>
<evidence type="ECO:0000259" key="10">
    <source>
        <dbReference type="Pfam" id="PF00464"/>
    </source>
</evidence>
<dbReference type="GO" id="GO:0032259">
    <property type="term" value="P:methylation"/>
    <property type="evidence" value="ECO:0007669"/>
    <property type="project" value="UniProtKB-KW"/>
</dbReference>
<accession>A0A806K1W8</accession>
<evidence type="ECO:0000256" key="3">
    <source>
        <dbReference type="ARBA" id="ARBA00022490"/>
    </source>
</evidence>
<protein>
    <recommendedName>
        <fullName evidence="8">Serine hydroxymethyltransferase</fullName>
        <shortName evidence="8">SHMT</shortName>
        <shortName evidence="8">Serine methylase</shortName>
        <ecNumber evidence="8">2.1.2.1</ecNumber>
    </recommendedName>
</protein>
<dbReference type="HAMAP" id="MF_00051">
    <property type="entry name" value="SHMT"/>
    <property type="match status" value="1"/>
</dbReference>
<dbReference type="InterPro" id="IPR015421">
    <property type="entry name" value="PyrdxlP-dep_Trfase_major"/>
</dbReference>
<keyword evidence="4 8" id="KW-0554">One-carbon metabolism</keyword>